<keyword evidence="8" id="KW-1185">Reference proteome</keyword>
<dbReference type="EMBL" id="MNCJ02000330">
    <property type="protein sequence ID" value="KAF5762980.1"/>
    <property type="molecule type" value="Genomic_DNA"/>
</dbReference>
<dbReference type="CDD" id="cd04476">
    <property type="entry name" value="RPA1_DBD_C"/>
    <property type="match status" value="1"/>
</dbReference>
<keyword evidence="5" id="KW-0238">DNA-binding</keyword>
<dbReference type="InterPro" id="IPR047192">
    <property type="entry name" value="Euk_RPA1_DBD_C"/>
</dbReference>
<dbReference type="InterPro" id="IPR012340">
    <property type="entry name" value="NA-bd_OB-fold"/>
</dbReference>
<evidence type="ECO:0000313" key="7">
    <source>
        <dbReference type="EMBL" id="KAF5762980.1"/>
    </source>
</evidence>
<keyword evidence="4" id="KW-0862">Zinc</keyword>
<evidence type="ECO:0000256" key="2">
    <source>
        <dbReference type="ARBA" id="ARBA00022723"/>
    </source>
</evidence>
<dbReference type="Gramene" id="mRNA:HanXRQr2_Chr15g0674981">
    <property type="protein sequence ID" value="mRNA:HanXRQr2_Chr15g0674981"/>
    <property type="gene ID" value="HanXRQr2_Chr15g0674981"/>
</dbReference>
<dbReference type="Pfam" id="PF08646">
    <property type="entry name" value="Rep_fac-A_C"/>
    <property type="match status" value="1"/>
</dbReference>
<reference evidence="7" key="1">
    <citation type="journal article" date="2017" name="Nature">
        <title>The sunflower genome provides insights into oil metabolism, flowering and Asterid evolution.</title>
        <authorList>
            <person name="Badouin H."/>
            <person name="Gouzy J."/>
            <person name="Grassa C.J."/>
            <person name="Murat F."/>
            <person name="Staton S.E."/>
            <person name="Cottret L."/>
            <person name="Lelandais-Briere C."/>
            <person name="Owens G.L."/>
            <person name="Carrere S."/>
            <person name="Mayjonade B."/>
            <person name="Legrand L."/>
            <person name="Gill N."/>
            <person name="Kane N.C."/>
            <person name="Bowers J.E."/>
            <person name="Hubner S."/>
            <person name="Bellec A."/>
            <person name="Berard A."/>
            <person name="Berges H."/>
            <person name="Blanchet N."/>
            <person name="Boniface M.C."/>
            <person name="Brunel D."/>
            <person name="Catrice O."/>
            <person name="Chaidir N."/>
            <person name="Claudel C."/>
            <person name="Donnadieu C."/>
            <person name="Faraut T."/>
            <person name="Fievet G."/>
            <person name="Helmstetter N."/>
            <person name="King M."/>
            <person name="Knapp S.J."/>
            <person name="Lai Z."/>
            <person name="Le Paslier M.C."/>
            <person name="Lippi Y."/>
            <person name="Lorenzon L."/>
            <person name="Mandel J.R."/>
            <person name="Marage G."/>
            <person name="Marchand G."/>
            <person name="Marquand E."/>
            <person name="Bret-Mestries E."/>
            <person name="Morien E."/>
            <person name="Nambeesan S."/>
            <person name="Nguyen T."/>
            <person name="Pegot-Espagnet P."/>
            <person name="Pouilly N."/>
            <person name="Raftis F."/>
            <person name="Sallet E."/>
            <person name="Schiex T."/>
            <person name="Thomas J."/>
            <person name="Vandecasteele C."/>
            <person name="Vares D."/>
            <person name="Vear F."/>
            <person name="Vautrin S."/>
            <person name="Crespi M."/>
            <person name="Mangin B."/>
            <person name="Burke J.M."/>
            <person name="Salse J."/>
            <person name="Munos S."/>
            <person name="Vincourt P."/>
            <person name="Rieseberg L.H."/>
            <person name="Langlade N.B."/>
        </authorList>
    </citation>
    <scope>NUCLEOTIDE SEQUENCE</scope>
    <source>
        <tissue evidence="7">Leaves</tissue>
    </source>
</reference>
<proteinExistence type="inferred from homology"/>
<dbReference type="GO" id="GO:0003677">
    <property type="term" value="F:DNA binding"/>
    <property type="evidence" value="ECO:0007669"/>
    <property type="project" value="UniProtKB-KW"/>
</dbReference>
<gene>
    <name evidence="7" type="ORF">HanXRQr2_Chr15g0674981</name>
</gene>
<dbReference type="Gene3D" id="2.40.50.140">
    <property type="entry name" value="Nucleic acid-binding proteins"/>
    <property type="match status" value="1"/>
</dbReference>
<protein>
    <submittedName>
        <fullName evidence="7">Nucleic acid-binding, replication factor A</fullName>
    </submittedName>
</protein>
<evidence type="ECO:0000256" key="4">
    <source>
        <dbReference type="ARBA" id="ARBA00022833"/>
    </source>
</evidence>
<dbReference type="AlphaFoldDB" id="A0A9K3DXN6"/>
<dbReference type="GO" id="GO:0008270">
    <property type="term" value="F:zinc ion binding"/>
    <property type="evidence" value="ECO:0007669"/>
    <property type="project" value="UniProtKB-KW"/>
</dbReference>
<evidence type="ECO:0000256" key="3">
    <source>
        <dbReference type="ARBA" id="ARBA00022771"/>
    </source>
</evidence>
<comment type="caution">
    <text evidence="7">The sequence shown here is derived from an EMBL/GenBank/DDBJ whole genome shotgun (WGS) entry which is preliminary data.</text>
</comment>
<evidence type="ECO:0000259" key="6">
    <source>
        <dbReference type="Pfam" id="PF08646"/>
    </source>
</evidence>
<reference evidence="7" key="2">
    <citation type="submission" date="2020-06" db="EMBL/GenBank/DDBJ databases">
        <title>Helianthus annuus Genome sequencing and assembly Release 2.</title>
        <authorList>
            <person name="Gouzy J."/>
            <person name="Langlade N."/>
            <person name="Munos S."/>
        </authorList>
    </citation>
    <scope>NUCLEOTIDE SEQUENCE</scope>
    <source>
        <tissue evidence="7">Leaves</tissue>
    </source>
</reference>
<dbReference type="InterPro" id="IPR013955">
    <property type="entry name" value="Rep_factor-A_C"/>
</dbReference>
<sequence length="355" mass="40624">MSIYNYIFYVDVVGVLRVWGYLDTDLRSSQSNNREVRRIVLSDEVGNNLNASLWGQLALKYTDEDMRRHATNAVVVVLTSCKVRLFEGVYKGTFYNIFGTIVDIDLFNDWKYVKCSKCRKKVRFMDATYYCVSCQQNVLNPQIAFKLVVRVVDNDVEMTCVLFDDVVIALIGITAEELLSKSLSEGVNDPLWAHTYLVDSLCARSVTFRIKIDEYNLAPHYSYRFTVSKFIKDYIESHANNISLSTVSTCTDDIDHVFEDNEDECTEFFSRVSTEEMDMADELLWGPIISSVSSNKTPMVQSFDCEADNGSIINTRKSNTRDVTTATTSVVECSNECDQQVRPKRARRKPKKYTD</sequence>
<comment type="similarity">
    <text evidence="1">Belongs to the replication factor A protein 1 family.</text>
</comment>
<keyword evidence="2" id="KW-0479">Metal-binding</keyword>
<feature type="domain" description="Replication factor A C-terminal" evidence="6">
    <location>
        <begin position="95"/>
        <end position="229"/>
    </location>
</feature>
<dbReference type="SUPFAM" id="SSF50249">
    <property type="entry name" value="Nucleic acid-binding proteins"/>
    <property type="match status" value="2"/>
</dbReference>
<dbReference type="PANTHER" id="PTHR47165">
    <property type="entry name" value="OS03G0429900 PROTEIN"/>
    <property type="match status" value="1"/>
</dbReference>
<evidence type="ECO:0000256" key="5">
    <source>
        <dbReference type="ARBA" id="ARBA00023125"/>
    </source>
</evidence>
<evidence type="ECO:0000256" key="1">
    <source>
        <dbReference type="ARBA" id="ARBA00005690"/>
    </source>
</evidence>
<dbReference type="Proteomes" id="UP000215914">
    <property type="component" value="Unassembled WGS sequence"/>
</dbReference>
<accession>A0A9K3DXN6</accession>
<name>A0A9K3DXN6_HELAN</name>
<organism evidence="7 8">
    <name type="scientific">Helianthus annuus</name>
    <name type="common">Common sunflower</name>
    <dbReference type="NCBI Taxonomy" id="4232"/>
    <lineage>
        <taxon>Eukaryota</taxon>
        <taxon>Viridiplantae</taxon>
        <taxon>Streptophyta</taxon>
        <taxon>Embryophyta</taxon>
        <taxon>Tracheophyta</taxon>
        <taxon>Spermatophyta</taxon>
        <taxon>Magnoliopsida</taxon>
        <taxon>eudicotyledons</taxon>
        <taxon>Gunneridae</taxon>
        <taxon>Pentapetalae</taxon>
        <taxon>asterids</taxon>
        <taxon>campanulids</taxon>
        <taxon>Asterales</taxon>
        <taxon>Asteraceae</taxon>
        <taxon>Asteroideae</taxon>
        <taxon>Heliantheae alliance</taxon>
        <taxon>Heliantheae</taxon>
        <taxon>Helianthus</taxon>
    </lineage>
</organism>
<evidence type="ECO:0000313" key="8">
    <source>
        <dbReference type="Proteomes" id="UP000215914"/>
    </source>
</evidence>
<dbReference type="PANTHER" id="PTHR47165:SF4">
    <property type="entry name" value="OS03G0429900 PROTEIN"/>
    <property type="match status" value="1"/>
</dbReference>
<keyword evidence="3" id="KW-0863">Zinc-finger</keyword>